<evidence type="ECO:0000256" key="1">
    <source>
        <dbReference type="SAM" id="MobiDB-lite"/>
    </source>
</evidence>
<keyword evidence="3" id="KW-1185">Reference proteome</keyword>
<sequence length="133" mass="15222">MAMTSPNSYGNMPSTSYLQREEVVFAGDNPYYYDSISTIQEPIEGEKKKGIGKVDKIVNRIVDKYEKHVPATIRDQINLEELMAKEPNRGPNNATTSRAIDEEPSEQHKIQRFKIRTVVAQDTDKEDHDHTKN</sequence>
<dbReference type="EMBL" id="JASCZI010181307">
    <property type="protein sequence ID" value="MED6181550.1"/>
    <property type="molecule type" value="Genomic_DNA"/>
</dbReference>
<name>A0ABU6WAG3_9FABA</name>
<comment type="caution">
    <text evidence="2">The sequence shown here is derived from an EMBL/GenBank/DDBJ whole genome shotgun (WGS) entry which is preliminary data.</text>
</comment>
<feature type="region of interest" description="Disordered" evidence="1">
    <location>
        <begin position="85"/>
        <end position="109"/>
    </location>
</feature>
<accession>A0ABU6WAG3</accession>
<protein>
    <submittedName>
        <fullName evidence="2">Uncharacterized protein</fullName>
    </submittedName>
</protein>
<proteinExistence type="predicted"/>
<feature type="compositionally biased region" description="Basic and acidic residues" evidence="1">
    <location>
        <begin position="99"/>
        <end position="109"/>
    </location>
</feature>
<evidence type="ECO:0000313" key="3">
    <source>
        <dbReference type="Proteomes" id="UP001341840"/>
    </source>
</evidence>
<reference evidence="2 3" key="1">
    <citation type="journal article" date="2023" name="Plants (Basel)">
        <title>Bridging the Gap: Combining Genomics and Transcriptomics Approaches to Understand Stylosanthes scabra, an Orphan Legume from the Brazilian Caatinga.</title>
        <authorList>
            <person name="Ferreira-Neto J.R.C."/>
            <person name="da Silva M.D."/>
            <person name="Binneck E."/>
            <person name="de Melo N.F."/>
            <person name="da Silva R.H."/>
            <person name="de Melo A.L.T.M."/>
            <person name="Pandolfi V."/>
            <person name="Bustamante F.O."/>
            <person name="Brasileiro-Vidal A.C."/>
            <person name="Benko-Iseppon A.M."/>
        </authorList>
    </citation>
    <scope>NUCLEOTIDE SEQUENCE [LARGE SCALE GENOMIC DNA]</scope>
    <source>
        <tissue evidence="2">Leaves</tissue>
    </source>
</reference>
<gene>
    <name evidence="2" type="ORF">PIB30_020311</name>
</gene>
<organism evidence="2 3">
    <name type="scientific">Stylosanthes scabra</name>
    <dbReference type="NCBI Taxonomy" id="79078"/>
    <lineage>
        <taxon>Eukaryota</taxon>
        <taxon>Viridiplantae</taxon>
        <taxon>Streptophyta</taxon>
        <taxon>Embryophyta</taxon>
        <taxon>Tracheophyta</taxon>
        <taxon>Spermatophyta</taxon>
        <taxon>Magnoliopsida</taxon>
        <taxon>eudicotyledons</taxon>
        <taxon>Gunneridae</taxon>
        <taxon>Pentapetalae</taxon>
        <taxon>rosids</taxon>
        <taxon>fabids</taxon>
        <taxon>Fabales</taxon>
        <taxon>Fabaceae</taxon>
        <taxon>Papilionoideae</taxon>
        <taxon>50 kb inversion clade</taxon>
        <taxon>dalbergioids sensu lato</taxon>
        <taxon>Dalbergieae</taxon>
        <taxon>Pterocarpus clade</taxon>
        <taxon>Stylosanthes</taxon>
    </lineage>
</organism>
<dbReference type="Proteomes" id="UP001341840">
    <property type="component" value="Unassembled WGS sequence"/>
</dbReference>
<evidence type="ECO:0000313" key="2">
    <source>
        <dbReference type="EMBL" id="MED6181550.1"/>
    </source>
</evidence>